<dbReference type="InterPro" id="IPR050196">
    <property type="entry name" value="Cytochrome_P450_Monoox"/>
</dbReference>
<dbReference type="RefSeq" id="WP_189259486.1">
    <property type="nucleotide sequence ID" value="NZ_BMRE01000077.1"/>
</dbReference>
<dbReference type="InterPro" id="IPR017972">
    <property type="entry name" value="Cyt_P450_CS"/>
</dbReference>
<dbReference type="Pfam" id="PF00067">
    <property type="entry name" value="p450"/>
    <property type="match status" value="1"/>
</dbReference>
<dbReference type="CDD" id="cd11049">
    <property type="entry name" value="CYP170A1-like"/>
    <property type="match status" value="1"/>
</dbReference>
<reference evidence="9" key="1">
    <citation type="journal article" date="2019" name="Int. J. Syst. Evol. Microbiol.">
        <title>The Global Catalogue of Microorganisms (GCM) 10K type strain sequencing project: providing services to taxonomists for standard genome sequencing and annotation.</title>
        <authorList>
            <consortium name="The Broad Institute Genomics Platform"/>
            <consortium name="The Broad Institute Genome Sequencing Center for Infectious Disease"/>
            <person name="Wu L."/>
            <person name="Ma J."/>
        </authorList>
    </citation>
    <scope>NUCLEOTIDE SEQUENCE [LARGE SCALE GENOMIC DNA]</scope>
    <source>
        <strain evidence="9">JCM 3296</strain>
    </source>
</reference>
<protein>
    <submittedName>
        <fullName evidence="8">Cytochrome P450</fullName>
    </submittedName>
</protein>
<evidence type="ECO:0000256" key="3">
    <source>
        <dbReference type="ARBA" id="ARBA00022723"/>
    </source>
</evidence>
<keyword evidence="5 7" id="KW-0408">Iron</keyword>
<comment type="similarity">
    <text evidence="1 7">Belongs to the cytochrome P450 family.</text>
</comment>
<evidence type="ECO:0000256" key="7">
    <source>
        <dbReference type="RuleBase" id="RU000461"/>
    </source>
</evidence>
<evidence type="ECO:0000256" key="1">
    <source>
        <dbReference type="ARBA" id="ARBA00010617"/>
    </source>
</evidence>
<keyword evidence="4 7" id="KW-0560">Oxidoreductase</keyword>
<evidence type="ECO:0000313" key="8">
    <source>
        <dbReference type="EMBL" id="GGU81494.1"/>
    </source>
</evidence>
<proteinExistence type="inferred from homology"/>
<dbReference type="EMBL" id="BMRE01000077">
    <property type="protein sequence ID" value="GGU81494.1"/>
    <property type="molecule type" value="Genomic_DNA"/>
</dbReference>
<comment type="caution">
    <text evidence="8">The sequence shown here is derived from an EMBL/GenBank/DDBJ whole genome shotgun (WGS) entry which is preliminary data.</text>
</comment>
<evidence type="ECO:0000256" key="2">
    <source>
        <dbReference type="ARBA" id="ARBA00022617"/>
    </source>
</evidence>
<accession>A0ABQ2VGA8</accession>
<dbReference type="PANTHER" id="PTHR24291">
    <property type="entry name" value="CYTOCHROME P450 FAMILY 4"/>
    <property type="match status" value="1"/>
</dbReference>
<dbReference type="InterPro" id="IPR036396">
    <property type="entry name" value="Cyt_P450_sf"/>
</dbReference>
<dbReference type="InterPro" id="IPR002397">
    <property type="entry name" value="Cyt_P450_B"/>
</dbReference>
<dbReference type="PROSITE" id="PS00086">
    <property type="entry name" value="CYTOCHROME_P450"/>
    <property type="match status" value="1"/>
</dbReference>
<dbReference type="InterPro" id="IPR001128">
    <property type="entry name" value="Cyt_P450"/>
</dbReference>
<sequence length="457" mass="50807">MKEFGRIPVAPHALPVIGHLGWLARDPLAALSSLPHSGDLVRLRLGTADVVVVCSPDLTAQVLRDDRVFDKGGFFIDRSREIVGDGVATCPHSGHRRQRRLVQPAFHRGRMSGYGDVMADQAGAVVDAWRDGHEVDVLSEMMVITTRTILVTMFSDTLPPPVLSQAITDVRDVLSGMARRMATLPPLDRLPTRSNRRHRQAITRLREIVGTVIEARRGGEPGPDDLMSLLLSSRDHDGSRLSDEEIADQVMIFFIAGSETVASTLTWALSEVAGNPEIQSQLQEEADRVLAGSPARYEHVPQLELTGHVITETLRLWSPAWMFTRITRQDTELGGYHIPAGTTVVYSQHLLHHRDDLHAQPDRFDPGRWTAGDTKRNDTFIPFGGGPRKCIGDHFAEAESTIALASIISRWQLEHTSDQDLRPVLSAVLRPRKLRLRVTKRDKITHTHETAEHPVEA</sequence>
<dbReference type="Gene3D" id="1.10.630.10">
    <property type="entry name" value="Cytochrome P450"/>
    <property type="match status" value="1"/>
</dbReference>
<dbReference type="SUPFAM" id="SSF48264">
    <property type="entry name" value="Cytochrome P450"/>
    <property type="match status" value="1"/>
</dbReference>
<evidence type="ECO:0000313" key="9">
    <source>
        <dbReference type="Proteomes" id="UP000649573"/>
    </source>
</evidence>
<organism evidence="8 9">
    <name type="scientific">Lentzea flava</name>
    <dbReference type="NCBI Taxonomy" id="103732"/>
    <lineage>
        <taxon>Bacteria</taxon>
        <taxon>Bacillati</taxon>
        <taxon>Actinomycetota</taxon>
        <taxon>Actinomycetes</taxon>
        <taxon>Pseudonocardiales</taxon>
        <taxon>Pseudonocardiaceae</taxon>
        <taxon>Lentzea</taxon>
    </lineage>
</organism>
<dbReference type="PRINTS" id="PR00385">
    <property type="entry name" value="P450"/>
</dbReference>
<keyword evidence="9" id="KW-1185">Reference proteome</keyword>
<keyword evidence="3 7" id="KW-0479">Metal-binding</keyword>
<dbReference type="Proteomes" id="UP000649573">
    <property type="component" value="Unassembled WGS sequence"/>
</dbReference>
<dbReference type="PRINTS" id="PR00359">
    <property type="entry name" value="BP450"/>
</dbReference>
<evidence type="ECO:0000256" key="4">
    <source>
        <dbReference type="ARBA" id="ARBA00023002"/>
    </source>
</evidence>
<evidence type="ECO:0000256" key="6">
    <source>
        <dbReference type="ARBA" id="ARBA00023033"/>
    </source>
</evidence>
<keyword evidence="6 7" id="KW-0503">Monooxygenase</keyword>
<keyword evidence="2 7" id="KW-0349">Heme</keyword>
<evidence type="ECO:0000256" key="5">
    <source>
        <dbReference type="ARBA" id="ARBA00023004"/>
    </source>
</evidence>
<dbReference type="PANTHER" id="PTHR24291:SF50">
    <property type="entry name" value="BIFUNCTIONAL ALBAFLAVENONE MONOOXYGENASE_TERPENE SYNTHASE"/>
    <property type="match status" value="1"/>
</dbReference>
<gene>
    <name evidence="8" type="ORF">GCM10010178_85220</name>
</gene>
<name>A0ABQ2VGA8_9PSEU</name>